<dbReference type="EnsemblMetazoa" id="AFAF001405-RA">
    <property type="protein sequence ID" value="AFAF001405-PA"/>
    <property type="gene ID" value="AFAF001405"/>
</dbReference>
<protein>
    <recommendedName>
        <fullName evidence="5">Lipase domain-containing protein</fullName>
    </recommendedName>
</protein>
<accession>A0A182Q1T9</accession>
<dbReference type="EMBL" id="AXCN02001723">
    <property type="status" value="NOT_ANNOTATED_CDS"/>
    <property type="molecule type" value="Genomic_DNA"/>
</dbReference>
<evidence type="ECO:0000256" key="3">
    <source>
        <dbReference type="ARBA" id="ARBA00022525"/>
    </source>
</evidence>
<evidence type="ECO:0000313" key="6">
    <source>
        <dbReference type="EnsemblMetazoa" id="AFAF001405-PA"/>
    </source>
</evidence>
<sequence>MQTLAYLVVIIPLVAFSGALAVVLFDISNIHSARQLTKLWTHNIQSYNVSLHRKYVTRPIWEDVSVWCFNRKSEKFRPTLNDVHDFGEVLRHNRSTALFVHGWLQRKTQFADDVKRLALALTDRNYCLVDFETLAHVKLETFADELSPRIATYLAGFVQSLSAIGIPPEQVTLIGEGVTAHLVGHAGHILGGRLGSVIGLDPLGPFYTVGPNLRSTRFTLDPSDALFVQVWYSSIGQLGSPVPLGHQNIYVNGGLHPQPYCACFVKAFGTANLLTQLCSHYFVVEVFKATLDPDIVLLATKCLSYKHFLAGRCEIQPKARVDGSESEMGNFYIETNCQPPFLN</sequence>
<dbReference type="InterPro" id="IPR013818">
    <property type="entry name" value="Lipase"/>
</dbReference>
<comment type="similarity">
    <text evidence="2 4">Belongs to the AB hydrolase superfamily. Lipase family.</text>
</comment>
<reference evidence="7" key="1">
    <citation type="submission" date="2014-01" db="EMBL/GenBank/DDBJ databases">
        <title>The Genome Sequence of Anopheles farauti FAR1 (V2).</title>
        <authorList>
            <consortium name="The Broad Institute Genomics Platform"/>
            <person name="Neafsey D.E."/>
            <person name="Besansky N."/>
            <person name="Howell P."/>
            <person name="Walton C."/>
            <person name="Young S.K."/>
            <person name="Zeng Q."/>
            <person name="Gargeya S."/>
            <person name="Fitzgerald M."/>
            <person name="Haas B."/>
            <person name="Abouelleil A."/>
            <person name="Allen A.W."/>
            <person name="Alvarado L."/>
            <person name="Arachchi H.M."/>
            <person name="Berlin A.M."/>
            <person name="Chapman S.B."/>
            <person name="Gainer-Dewar J."/>
            <person name="Goldberg J."/>
            <person name="Griggs A."/>
            <person name="Gujja S."/>
            <person name="Hansen M."/>
            <person name="Howarth C."/>
            <person name="Imamovic A."/>
            <person name="Ireland A."/>
            <person name="Larimer J."/>
            <person name="McCowan C."/>
            <person name="Murphy C."/>
            <person name="Pearson M."/>
            <person name="Poon T.W."/>
            <person name="Priest M."/>
            <person name="Roberts A."/>
            <person name="Saif S."/>
            <person name="Shea T."/>
            <person name="Sisk P."/>
            <person name="Sykes S."/>
            <person name="Wortman J."/>
            <person name="Nusbaum C."/>
            <person name="Birren B."/>
        </authorList>
    </citation>
    <scope>NUCLEOTIDE SEQUENCE [LARGE SCALE GENOMIC DNA]</scope>
    <source>
        <strain evidence="7">FAR1</strain>
    </source>
</reference>
<evidence type="ECO:0000256" key="1">
    <source>
        <dbReference type="ARBA" id="ARBA00004613"/>
    </source>
</evidence>
<feature type="domain" description="Lipase" evidence="5">
    <location>
        <begin position="91"/>
        <end position="314"/>
    </location>
</feature>
<comment type="subcellular location">
    <subcellularLocation>
        <location evidence="1">Secreted</location>
    </subcellularLocation>
</comment>
<keyword evidence="3" id="KW-0964">Secreted</keyword>
<dbReference type="Gene3D" id="3.40.50.1820">
    <property type="entry name" value="alpha/beta hydrolase"/>
    <property type="match status" value="1"/>
</dbReference>
<dbReference type="GO" id="GO:0016298">
    <property type="term" value="F:lipase activity"/>
    <property type="evidence" value="ECO:0007669"/>
    <property type="project" value="InterPro"/>
</dbReference>
<dbReference type="GO" id="GO:0005615">
    <property type="term" value="C:extracellular space"/>
    <property type="evidence" value="ECO:0007669"/>
    <property type="project" value="TreeGrafter"/>
</dbReference>
<dbReference type="SUPFAM" id="SSF53474">
    <property type="entry name" value="alpha/beta-Hydrolases"/>
    <property type="match status" value="1"/>
</dbReference>
<evidence type="ECO:0000259" key="5">
    <source>
        <dbReference type="Pfam" id="PF00151"/>
    </source>
</evidence>
<dbReference type="Proteomes" id="UP000075886">
    <property type="component" value="Unassembled WGS sequence"/>
</dbReference>
<dbReference type="Pfam" id="PF00151">
    <property type="entry name" value="Lipase"/>
    <property type="match status" value="1"/>
</dbReference>
<dbReference type="STRING" id="69004.A0A182Q1T9"/>
<organism evidence="6 7">
    <name type="scientific">Anopheles farauti</name>
    <dbReference type="NCBI Taxonomy" id="69004"/>
    <lineage>
        <taxon>Eukaryota</taxon>
        <taxon>Metazoa</taxon>
        <taxon>Ecdysozoa</taxon>
        <taxon>Arthropoda</taxon>
        <taxon>Hexapoda</taxon>
        <taxon>Insecta</taxon>
        <taxon>Pterygota</taxon>
        <taxon>Neoptera</taxon>
        <taxon>Endopterygota</taxon>
        <taxon>Diptera</taxon>
        <taxon>Nematocera</taxon>
        <taxon>Culicoidea</taxon>
        <taxon>Culicidae</taxon>
        <taxon>Anophelinae</taxon>
        <taxon>Anopheles</taxon>
    </lineage>
</organism>
<keyword evidence="7" id="KW-1185">Reference proteome</keyword>
<evidence type="ECO:0000313" key="7">
    <source>
        <dbReference type="Proteomes" id="UP000075886"/>
    </source>
</evidence>
<evidence type="ECO:0000256" key="4">
    <source>
        <dbReference type="RuleBase" id="RU004262"/>
    </source>
</evidence>
<dbReference type="PANTHER" id="PTHR11610">
    <property type="entry name" value="LIPASE"/>
    <property type="match status" value="1"/>
</dbReference>
<proteinExistence type="inferred from homology"/>
<dbReference type="InterPro" id="IPR029058">
    <property type="entry name" value="AB_hydrolase_fold"/>
</dbReference>
<reference evidence="6" key="2">
    <citation type="submission" date="2020-05" db="UniProtKB">
        <authorList>
            <consortium name="EnsemblMetazoa"/>
        </authorList>
    </citation>
    <scope>IDENTIFICATION</scope>
    <source>
        <strain evidence="6">FAR1</strain>
    </source>
</reference>
<dbReference type="VEuPathDB" id="VectorBase:AFAF001405"/>
<dbReference type="InterPro" id="IPR000734">
    <property type="entry name" value="TAG_lipase"/>
</dbReference>
<name>A0A182Q1T9_9DIPT</name>
<dbReference type="AlphaFoldDB" id="A0A182Q1T9"/>
<dbReference type="GO" id="GO:0016042">
    <property type="term" value="P:lipid catabolic process"/>
    <property type="evidence" value="ECO:0007669"/>
    <property type="project" value="TreeGrafter"/>
</dbReference>
<evidence type="ECO:0000256" key="2">
    <source>
        <dbReference type="ARBA" id="ARBA00010701"/>
    </source>
</evidence>